<dbReference type="InterPro" id="IPR017871">
    <property type="entry name" value="ABC_transporter-like_CS"/>
</dbReference>
<dbReference type="PANTHER" id="PTHR24223">
    <property type="entry name" value="ATP-BINDING CASSETTE SUB-FAMILY C"/>
    <property type="match status" value="1"/>
</dbReference>
<feature type="transmembrane region" description="Helical" evidence="10">
    <location>
        <begin position="12"/>
        <end position="33"/>
    </location>
</feature>
<keyword evidence="4" id="KW-0677">Repeat</keyword>
<dbReference type="EMBL" id="ML170156">
    <property type="protein sequence ID" value="TDL29986.1"/>
    <property type="molecule type" value="Genomic_DNA"/>
</dbReference>
<dbReference type="PROSITE" id="PS50893">
    <property type="entry name" value="ABC_TRANSPORTER_2"/>
    <property type="match status" value="2"/>
</dbReference>
<dbReference type="GO" id="GO:0140359">
    <property type="term" value="F:ABC-type transporter activity"/>
    <property type="evidence" value="ECO:0007669"/>
    <property type="project" value="InterPro"/>
</dbReference>
<keyword evidence="6" id="KW-0067">ATP-binding</keyword>
<evidence type="ECO:0000256" key="4">
    <source>
        <dbReference type="ARBA" id="ARBA00022737"/>
    </source>
</evidence>
<evidence type="ECO:0000256" key="6">
    <source>
        <dbReference type="ARBA" id="ARBA00022840"/>
    </source>
</evidence>
<evidence type="ECO:0000256" key="1">
    <source>
        <dbReference type="ARBA" id="ARBA00004141"/>
    </source>
</evidence>
<dbReference type="PROSITE" id="PS50929">
    <property type="entry name" value="ABC_TM1F"/>
    <property type="match status" value="2"/>
</dbReference>
<dbReference type="CDD" id="cd03244">
    <property type="entry name" value="ABCC_MRP_domain2"/>
    <property type="match status" value="1"/>
</dbReference>
<feature type="domain" description="ABC transmembrane type-1" evidence="12">
    <location>
        <begin position="325"/>
        <end position="684"/>
    </location>
</feature>
<evidence type="ECO:0000313" key="14">
    <source>
        <dbReference type="Proteomes" id="UP000294933"/>
    </source>
</evidence>
<evidence type="ECO:0000256" key="10">
    <source>
        <dbReference type="SAM" id="Phobius"/>
    </source>
</evidence>
<accession>A0A4R5XHQ6</accession>
<dbReference type="Proteomes" id="UP000294933">
    <property type="component" value="Unassembled WGS sequence"/>
</dbReference>
<feature type="compositionally biased region" description="Basic and acidic residues" evidence="9">
    <location>
        <begin position="440"/>
        <end position="452"/>
    </location>
</feature>
<feature type="transmembrane region" description="Helical" evidence="10">
    <location>
        <begin position="324"/>
        <end position="345"/>
    </location>
</feature>
<gene>
    <name evidence="13" type="ORF">BD410DRAFT_893178</name>
</gene>
<feature type="transmembrane region" description="Helical" evidence="10">
    <location>
        <begin position="143"/>
        <end position="165"/>
    </location>
</feature>
<dbReference type="FunFam" id="3.40.50.300:FF:000163">
    <property type="entry name" value="Multidrug resistance-associated protein member 4"/>
    <property type="match status" value="1"/>
</dbReference>
<protein>
    <submittedName>
        <fullName evidence="13">P-loop containing nucleoside triphosphate hydrolase protein</fullName>
    </submittedName>
</protein>
<dbReference type="GO" id="GO:0005524">
    <property type="term" value="F:ATP binding"/>
    <property type="evidence" value="ECO:0007669"/>
    <property type="project" value="UniProtKB-KW"/>
</dbReference>
<dbReference type="InterPro" id="IPR050173">
    <property type="entry name" value="ABC_transporter_C-like"/>
</dbReference>
<dbReference type="PROSITE" id="PS00211">
    <property type="entry name" value="ABC_TRANSPORTER_1"/>
    <property type="match status" value="1"/>
</dbReference>
<dbReference type="OrthoDB" id="6500128at2759"/>
<evidence type="ECO:0000256" key="5">
    <source>
        <dbReference type="ARBA" id="ARBA00022741"/>
    </source>
</evidence>
<dbReference type="STRING" id="50990.A0A4R5XHQ6"/>
<dbReference type="InterPro" id="IPR036640">
    <property type="entry name" value="ABC1_TM_sf"/>
</dbReference>
<keyword evidence="13" id="KW-0378">Hydrolase</keyword>
<feature type="transmembrane region" description="Helical" evidence="10">
    <location>
        <begin position="1023"/>
        <end position="1045"/>
    </location>
</feature>
<feature type="transmembrane region" description="Helical" evidence="10">
    <location>
        <begin position="1250"/>
        <end position="1271"/>
    </location>
</feature>
<dbReference type="InterPro" id="IPR027417">
    <property type="entry name" value="P-loop_NTPase"/>
</dbReference>
<feature type="compositionally biased region" description="Polar residues" evidence="9">
    <location>
        <begin position="421"/>
        <end position="430"/>
    </location>
</feature>
<feature type="transmembrane region" description="Helical" evidence="10">
    <location>
        <begin position="1283"/>
        <end position="1302"/>
    </location>
</feature>
<reference evidence="13 14" key="1">
    <citation type="submission" date="2018-06" db="EMBL/GenBank/DDBJ databases">
        <title>A transcriptomic atlas of mushroom development highlights an independent origin of complex multicellularity.</title>
        <authorList>
            <consortium name="DOE Joint Genome Institute"/>
            <person name="Krizsan K."/>
            <person name="Almasi E."/>
            <person name="Merenyi Z."/>
            <person name="Sahu N."/>
            <person name="Viragh M."/>
            <person name="Koszo T."/>
            <person name="Mondo S."/>
            <person name="Kiss B."/>
            <person name="Balint B."/>
            <person name="Kues U."/>
            <person name="Barry K."/>
            <person name="Hegedus J.C."/>
            <person name="Henrissat B."/>
            <person name="Johnson J."/>
            <person name="Lipzen A."/>
            <person name="Ohm R."/>
            <person name="Nagy I."/>
            <person name="Pangilinan J."/>
            <person name="Yan J."/>
            <person name="Xiong Y."/>
            <person name="Grigoriev I.V."/>
            <person name="Hibbett D.S."/>
            <person name="Nagy L.G."/>
        </authorList>
    </citation>
    <scope>NUCLEOTIDE SEQUENCE [LARGE SCALE GENOMIC DNA]</scope>
    <source>
        <strain evidence="13 14">SZMC22713</strain>
    </source>
</reference>
<evidence type="ECO:0000256" key="2">
    <source>
        <dbReference type="ARBA" id="ARBA00022448"/>
    </source>
</evidence>
<evidence type="ECO:0000256" key="9">
    <source>
        <dbReference type="SAM" id="MobiDB-lite"/>
    </source>
</evidence>
<comment type="subcellular location">
    <subcellularLocation>
        <location evidence="1">Membrane</location>
        <topology evidence="1">Multi-pass membrane protein</topology>
    </subcellularLocation>
</comment>
<dbReference type="InterPro" id="IPR011527">
    <property type="entry name" value="ABC1_TM_dom"/>
</dbReference>
<keyword evidence="3 10" id="KW-0812">Transmembrane</keyword>
<dbReference type="FunFam" id="1.20.1560.10:FF:000013">
    <property type="entry name" value="ABC transporter C family member 2"/>
    <property type="match status" value="1"/>
</dbReference>
<dbReference type="GO" id="GO:0016887">
    <property type="term" value="F:ATP hydrolysis activity"/>
    <property type="evidence" value="ECO:0007669"/>
    <property type="project" value="InterPro"/>
</dbReference>
<feature type="domain" description="ABC transporter" evidence="11">
    <location>
        <begin position="1343"/>
        <end position="1574"/>
    </location>
</feature>
<name>A0A4R5XHQ6_9AGAM</name>
<proteinExistence type="predicted"/>
<keyword evidence="7 10" id="KW-1133">Transmembrane helix</keyword>
<dbReference type="SMART" id="SM00382">
    <property type="entry name" value="AAA"/>
    <property type="match status" value="2"/>
</dbReference>
<feature type="transmembrane region" description="Helical" evidence="10">
    <location>
        <begin position="1065"/>
        <end position="1088"/>
    </location>
</feature>
<keyword evidence="2" id="KW-0813">Transport</keyword>
<dbReference type="Gene3D" id="1.20.1560.10">
    <property type="entry name" value="ABC transporter type 1, transmembrane domain"/>
    <property type="match status" value="2"/>
</dbReference>
<feature type="region of interest" description="Disordered" evidence="9">
    <location>
        <begin position="421"/>
        <end position="492"/>
    </location>
</feature>
<feature type="transmembrane region" description="Helical" evidence="10">
    <location>
        <begin position="1202"/>
        <end position="1220"/>
    </location>
</feature>
<dbReference type="CDD" id="cd03250">
    <property type="entry name" value="ABCC_MRP_domain1"/>
    <property type="match status" value="1"/>
</dbReference>
<feature type="transmembrane region" description="Helical" evidence="10">
    <location>
        <begin position="365"/>
        <end position="386"/>
    </location>
</feature>
<dbReference type="SUPFAM" id="SSF90123">
    <property type="entry name" value="ABC transporter transmembrane region"/>
    <property type="match status" value="2"/>
</dbReference>
<keyword evidence="8 10" id="KW-0472">Membrane</keyword>
<dbReference type="CDD" id="cd18596">
    <property type="entry name" value="ABC_6TM_VMR1_D1_like"/>
    <property type="match status" value="1"/>
</dbReference>
<feature type="compositionally biased region" description="Polar residues" evidence="9">
    <location>
        <begin position="473"/>
        <end position="487"/>
    </location>
</feature>
<evidence type="ECO:0000259" key="12">
    <source>
        <dbReference type="PROSITE" id="PS50929"/>
    </source>
</evidence>
<dbReference type="SUPFAM" id="SSF52540">
    <property type="entry name" value="P-loop containing nucleoside triphosphate hydrolases"/>
    <property type="match status" value="2"/>
</dbReference>
<keyword evidence="5" id="KW-0547">Nucleotide-binding</keyword>
<evidence type="ECO:0000259" key="11">
    <source>
        <dbReference type="PROSITE" id="PS50893"/>
    </source>
</evidence>
<feature type="transmembrane region" description="Helical" evidence="10">
    <location>
        <begin position="172"/>
        <end position="190"/>
    </location>
</feature>
<dbReference type="VEuPathDB" id="FungiDB:BD410DRAFT_893178"/>
<feature type="transmembrane region" description="Helical" evidence="10">
    <location>
        <begin position="210"/>
        <end position="230"/>
    </location>
</feature>
<evidence type="ECO:0000313" key="13">
    <source>
        <dbReference type="EMBL" id="TDL29986.1"/>
    </source>
</evidence>
<feature type="domain" description="ABC transmembrane type-1" evidence="12">
    <location>
        <begin position="1034"/>
        <end position="1306"/>
    </location>
</feature>
<feature type="transmembrane region" description="Helical" evidence="10">
    <location>
        <begin position="1152"/>
        <end position="1176"/>
    </location>
</feature>
<dbReference type="GO" id="GO:0016020">
    <property type="term" value="C:membrane"/>
    <property type="evidence" value="ECO:0007669"/>
    <property type="project" value="UniProtKB-SubCell"/>
</dbReference>
<feature type="transmembrane region" description="Helical" evidence="10">
    <location>
        <begin position="517"/>
        <end position="536"/>
    </location>
</feature>
<feature type="transmembrane region" description="Helical" evidence="10">
    <location>
        <begin position="542"/>
        <end position="564"/>
    </location>
</feature>
<feature type="transmembrane region" description="Helical" evidence="10">
    <location>
        <begin position="90"/>
        <end position="113"/>
    </location>
</feature>
<organism evidence="13 14">
    <name type="scientific">Rickenella mellea</name>
    <dbReference type="NCBI Taxonomy" id="50990"/>
    <lineage>
        <taxon>Eukaryota</taxon>
        <taxon>Fungi</taxon>
        <taxon>Dikarya</taxon>
        <taxon>Basidiomycota</taxon>
        <taxon>Agaricomycotina</taxon>
        <taxon>Agaricomycetes</taxon>
        <taxon>Hymenochaetales</taxon>
        <taxon>Rickenellaceae</taxon>
        <taxon>Rickenella</taxon>
    </lineage>
</organism>
<dbReference type="InterPro" id="IPR003439">
    <property type="entry name" value="ABC_transporter-like_ATP-bd"/>
</dbReference>
<dbReference type="CDD" id="cd18604">
    <property type="entry name" value="ABC_6TM_VMR1_D2_like"/>
    <property type="match status" value="1"/>
</dbReference>
<evidence type="ECO:0000256" key="8">
    <source>
        <dbReference type="ARBA" id="ARBA00023136"/>
    </source>
</evidence>
<evidence type="ECO:0000256" key="3">
    <source>
        <dbReference type="ARBA" id="ARBA00022692"/>
    </source>
</evidence>
<dbReference type="Pfam" id="PF00664">
    <property type="entry name" value="ABC_membrane"/>
    <property type="match status" value="2"/>
</dbReference>
<dbReference type="InterPro" id="IPR003593">
    <property type="entry name" value="AAA+_ATPase"/>
</dbReference>
<keyword evidence="14" id="KW-1185">Reference proteome</keyword>
<dbReference type="Gene3D" id="3.40.50.300">
    <property type="entry name" value="P-loop containing nucleotide triphosphate hydrolases"/>
    <property type="match status" value="2"/>
</dbReference>
<dbReference type="Pfam" id="PF00005">
    <property type="entry name" value="ABC_tran"/>
    <property type="match status" value="2"/>
</dbReference>
<feature type="domain" description="ABC transporter" evidence="11">
    <location>
        <begin position="735"/>
        <end position="968"/>
    </location>
</feature>
<sequence length="1600" mass="177636">MNPVMASVFLDTLLIPAYVATLSAILLTLHLVFTSGPLKKIIACILHRGNNAVDLEDNSAEPIPLHQPLGAGVVYGVKERIRLMCGSTIFLYKFLRLLGCLALVGLTTTTLVLDTGKHENNRSIVFQMNKRQSTDDEFLHPEWLQISVLLAYVYMSLLALIAIVGPWRWGRVANRHLVTTLLIVFTVFAYRDVWPLCTFTEDPKDGAEGYLLWCKLAVLGLTALAVPLLIPRPYIPVDPKNPMVEPNPEQVTPILSLTMFSFLNPLISKAYGMAHLSPDELPPLCDYDYTSNLVKQSFKNLDTFSGAKRQHLFFGLMRTFRREYIALVIMVILRVISTFASPVGINQLLQYIERNGEGAYVRPWVWIAWLFLGPFVGSVAFQWYIFLATGTLVRVEGIITQLVFEHALRIRMKAATSVKNGETESTTAITPETVYDVDNEEHGDRGDADDTLRASAHSVTSDSSKAKGKDTGASVSGNGSTGTMADSETSDKGDNLVGKLNNMVTTDLNNITDGRDFLLLVLFSPCIIGLAVWFLYSILGWSALVGMVVMFLGFPLPGYIAKLIQTVQVERMKRTDARVQVVTEIMNVLRMIKLFGWEAKMNARLYEKREDELKYIFKRQVLELFNVNFNHLIPILTMIATYSTYRIIMKEQLNASTVFSSMAVFDILKDQLLVAFYLIPTCIQAKVSLDRVTEFLQEIELLDEYSTNPDEGIEGAVIGRPDEGDVIGFCDATFAWSEDLQGYFTSSQTNFRLRIENELFFKRGCFNLIIGPTGSGKTSLLMALLGEMHFLPSGPTSSFNLPRSGGVAYAAQEAWVQNETIKDNIIFGSAFDEERYKKVVYQCGLERDLALFEAGDNTEVGEKGLTLSGGQKARITLARAIYSMAEIVLLDDVLAALDVHTSRWIVDKCFQGDLVQGRTVLLVTHNVAMANPVADFVVSMCRDGRIASRGTVEDAFAKSTRLVKETAQENEAIEKAEEDMDANKPDDKVKIGDGKLTVAEEIAEGHVGWNALRLYLFNLGGSLFWLMFAGGVTLCNFCGTVQTWWLGYWASQYDKKFASEVQVSYYLTVYTLLLLLTVILYFFAYTTFMFGSIRASRNIHQKLIEAVTGTTLRWLDTTPAARVIARCTQDIRAVDGPLSHDLSWLCEMTITLLVKLGAVVSFTPIFVFPGIAVGALGNWCGQIYIKAQLAVKREMSNARSPVLSHFGAAVAGLVSIRAYGKQNSFKIESMTRIDRYTRVARSFYNLNRWVSIRIDALGGLFAAALAAWLIYGQELSNASNMGFSLNMAVGFSSMILWWVRVLNDFEVGSNSLERIQDYVSIEQEPKPTDDGIPPAYWPSSGQLKVENLSARYSADGPKVLEGLSFNIKAGERVGVVGRTGSGKSSLTLSLLRCIYTDGTVYYDSIPTSSVNLDILRRSITIIPQIPELLSGTLRHNLDPFDEHDDATLNDALRSAGLFSLQRDESEVKITLDSPISSGGGNLSVGQRQILALARAMVRGSKLLILDEATSAIVIQATLRNELKGDVTLITVAHRLQTIMDADKIMVLDAGRITEFDSPKELLKKKDGMLKSLVDESGDKDNLLAQLLRLVQYDELEPNLK</sequence>
<dbReference type="PANTHER" id="PTHR24223:SF356">
    <property type="entry name" value="ATP-BINDING CASSETTE TRANSPORTER ABC4"/>
    <property type="match status" value="1"/>
</dbReference>
<evidence type="ECO:0000256" key="7">
    <source>
        <dbReference type="ARBA" id="ARBA00022989"/>
    </source>
</evidence>